<dbReference type="PRINTS" id="PR00625">
    <property type="entry name" value="JDOMAIN"/>
</dbReference>
<dbReference type="CDD" id="cd06257">
    <property type="entry name" value="DnaJ"/>
    <property type="match status" value="1"/>
</dbReference>
<dbReference type="GO" id="GO:0030544">
    <property type="term" value="F:Hsp70 protein binding"/>
    <property type="evidence" value="ECO:0007669"/>
    <property type="project" value="InterPro"/>
</dbReference>
<dbReference type="PROSITE" id="PS00636">
    <property type="entry name" value="DNAJ_1"/>
    <property type="match status" value="1"/>
</dbReference>
<dbReference type="Gene3D" id="1.10.287.110">
    <property type="entry name" value="DnaJ domain"/>
    <property type="match status" value="1"/>
</dbReference>
<dbReference type="PANTHER" id="PTHR43888">
    <property type="entry name" value="DNAJ-LIKE-2, ISOFORM A-RELATED"/>
    <property type="match status" value="1"/>
</dbReference>
<reference evidence="3 4" key="1">
    <citation type="submission" date="2020-04" db="EMBL/GenBank/DDBJ databases">
        <title>Perkinsus olseni comparative genomics.</title>
        <authorList>
            <person name="Bogema D.R."/>
        </authorList>
    </citation>
    <scope>NUCLEOTIDE SEQUENCE [LARGE SCALE GENOMIC DNA]</scope>
    <source>
        <strain evidence="3">ATCC PRA-205</strain>
    </source>
</reference>
<evidence type="ECO:0000313" key="4">
    <source>
        <dbReference type="Proteomes" id="UP000574390"/>
    </source>
</evidence>
<proteinExistence type="predicted"/>
<dbReference type="InterPro" id="IPR036869">
    <property type="entry name" value="J_dom_sf"/>
</dbReference>
<dbReference type="SMART" id="SM00271">
    <property type="entry name" value="DnaJ"/>
    <property type="match status" value="1"/>
</dbReference>
<dbReference type="InterPro" id="IPR001623">
    <property type="entry name" value="DnaJ_domain"/>
</dbReference>
<name>A0A7J6UH84_PEROL</name>
<dbReference type="Gene3D" id="2.10.230.10">
    <property type="entry name" value="Heat shock protein DnaJ, cysteine-rich domain"/>
    <property type="match status" value="1"/>
</dbReference>
<dbReference type="FunFam" id="1.10.287.110:FF:000041">
    <property type="entry name" value="Chaperone protein DNAj, putative"/>
    <property type="match status" value="1"/>
</dbReference>
<dbReference type="InterPro" id="IPR018253">
    <property type="entry name" value="DnaJ_domain_CS"/>
</dbReference>
<feature type="domain" description="J" evidence="2">
    <location>
        <begin position="30"/>
        <end position="91"/>
    </location>
</feature>
<dbReference type="GO" id="GO:0006457">
    <property type="term" value="P:protein folding"/>
    <property type="evidence" value="ECO:0007669"/>
    <property type="project" value="InterPro"/>
</dbReference>
<dbReference type="InterPro" id="IPR008971">
    <property type="entry name" value="HSP40/DnaJ_pept-bd"/>
</dbReference>
<comment type="caution">
    <text evidence="3">The sequence shown here is derived from an EMBL/GenBank/DDBJ whole genome shotgun (WGS) entry which is preliminary data.</text>
</comment>
<dbReference type="Gene3D" id="2.60.260.20">
    <property type="entry name" value="Urease metallochaperone UreE, N-terminal domain"/>
    <property type="match status" value="1"/>
</dbReference>
<protein>
    <submittedName>
        <fullName evidence="3">DnaJ (Hsp40), sub A, member 4</fullName>
    </submittedName>
</protein>
<dbReference type="SUPFAM" id="SSF46565">
    <property type="entry name" value="Chaperone J-domain"/>
    <property type="match status" value="1"/>
</dbReference>
<feature type="compositionally biased region" description="Gly residues" evidence="1">
    <location>
        <begin position="1"/>
        <end position="21"/>
    </location>
</feature>
<accession>A0A7J6UH84</accession>
<organism evidence="3 4">
    <name type="scientific">Perkinsus olseni</name>
    <name type="common">Perkinsus atlanticus</name>
    <dbReference type="NCBI Taxonomy" id="32597"/>
    <lineage>
        <taxon>Eukaryota</taxon>
        <taxon>Sar</taxon>
        <taxon>Alveolata</taxon>
        <taxon>Perkinsozoa</taxon>
        <taxon>Perkinsea</taxon>
        <taxon>Perkinsida</taxon>
        <taxon>Perkinsidae</taxon>
        <taxon>Perkinsus</taxon>
    </lineage>
</organism>
<dbReference type="Proteomes" id="UP000574390">
    <property type="component" value="Unassembled WGS sequence"/>
</dbReference>
<feature type="region of interest" description="Disordered" evidence="1">
    <location>
        <begin position="1"/>
        <end position="26"/>
    </location>
</feature>
<sequence>MFFGSGGMFGEDFGGGRGPGGPSKKVDTQKLYDVLGVGKNATSSDIKKAYRKLAMQHHPDKGGDEEQFKLITKAYEILSDDEKRRRYDQHGEEGVDSDGGMAHATDIFDMMFGGGGRRGGGGGRRRGDDVQHILEVPLKQLYTGATRKLMINRVVLDKDVPVTTCNACDGQGATVKVIRMGPMIQQKNRNAQRFFPAVYRLYCSSSLYIADKAERTSRSLFGATRIFGVDAQGEKENFFIVWVVWRATRLSRIIYSEFLLRYWYLELTFAR</sequence>
<dbReference type="AlphaFoldDB" id="A0A7J6UH84"/>
<evidence type="ECO:0000256" key="1">
    <source>
        <dbReference type="SAM" id="MobiDB-lite"/>
    </source>
</evidence>
<dbReference type="SUPFAM" id="SSF49493">
    <property type="entry name" value="HSP40/DnaJ peptide-binding domain"/>
    <property type="match status" value="1"/>
</dbReference>
<dbReference type="Pfam" id="PF00226">
    <property type="entry name" value="DnaJ"/>
    <property type="match status" value="1"/>
</dbReference>
<evidence type="ECO:0000259" key="2">
    <source>
        <dbReference type="PROSITE" id="PS50076"/>
    </source>
</evidence>
<dbReference type="PROSITE" id="PS50076">
    <property type="entry name" value="DNAJ_2"/>
    <property type="match status" value="1"/>
</dbReference>
<evidence type="ECO:0000313" key="3">
    <source>
        <dbReference type="EMBL" id="KAF4756642.1"/>
    </source>
</evidence>
<dbReference type="EMBL" id="JABANM010000043">
    <property type="protein sequence ID" value="KAF4756642.1"/>
    <property type="molecule type" value="Genomic_DNA"/>
</dbReference>
<dbReference type="GO" id="GO:0051082">
    <property type="term" value="F:unfolded protein binding"/>
    <property type="evidence" value="ECO:0007669"/>
    <property type="project" value="InterPro"/>
</dbReference>
<gene>
    <name evidence="3" type="primary">DNAJA4_8</name>
    <name evidence="3" type="ORF">FOZ62_023947</name>
</gene>
<dbReference type="InterPro" id="IPR044713">
    <property type="entry name" value="DNJA1/2-like"/>
</dbReference>